<dbReference type="OrthoDB" id="94797at2"/>
<feature type="chain" id="PRO_5038646973" evidence="9">
    <location>
        <begin position="35"/>
        <end position="494"/>
    </location>
</feature>
<keyword evidence="3" id="KW-1003">Cell membrane</keyword>
<dbReference type="InterPro" id="IPR006059">
    <property type="entry name" value="SBP"/>
</dbReference>
<keyword evidence="6" id="KW-0564">Palmitate</keyword>
<dbReference type="PROSITE" id="PS51257">
    <property type="entry name" value="PROKAR_LIPOPROTEIN"/>
    <property type="match status" value="1"/>
</dbReference>
<accession>A0A5C4T3E3</accession>
<comment type="similarity">
    <text evidence="1">Belongs to the bacterial solute-binding protein 1 family.</text>
</comment>
<dbReference type="SUPFAM" id="SSF53850">
    <property type="entry name" value="Periplasmic binding protein-like II"/>
    <property type="match status" value="1"/>
</dbReference>
<proteinExistence type="inferred from homology"/>
<evidence type="ECO:0000256" key="1">
    <source>
        <dbReference type="ARBA" id="ARBA00008520"/>
    </source>
</evidence>
<evidence type="ECO:0000256" key="5">
    <source>
        <dbReference type="ARBA" id="ARBA00023136"/>
    </source>
</evidence>
<keyword evidence="2" id="KW-0813">Transport</keyword>
<dbReference type="GO" id="GO:0055085">
    <property type="term" value="P:transmembrane transport"/>
    <property type="evidence" value="ECO:0007669"/>
    <property type="project" value="InterPro"/>
</dbReference>
<evidence type="ECO:0000256" key="4">
    <source>
        <dbReference type="ARBA" id="ARBA00022729"/>
    </source>
</evidence>
<dbReference type="Pfam" id="PF13416">
    <property type="entry name" value="SBP_bac_8"/>
    <property type="match status" value="1"/>
</dbReference>
<organism evidence="10 11">
    <name type="scientific">Paenibacillus hemerocallicola</name>
    <dbReference type="NCBI Taxonomy" id="1172614"/>
    <lineage>
        <taxon>Bacteria</taxon>
        <taxon>Bacillati</taxon>
        <taxon>Bacillota</taxon>
        <taxon>Bacilli</taxon>
        <taxon>Bacillales</taxon>
        <taxon>Paenibacillaceae</taxon>
        <taxon>Paenibacillus</taxon>
    </lineage>
</organism>
<evidence type="ECO:0000256" key="7">
    <source>
        <dbReference type="ARBA" id="ARBA00023288"/>
    </source>
</evidence>
<comment type="caution">
    <text evidence="10">The sequence shown here is derived from an EMBL/GenBank/DDBJ whole genome shotgun (WGS) entry which is preliminary data.</text>
</comment>
<keyword evidence="5" id="KW-0472">Membrane</keyword>
<dbReference type="PANTHER" id="PTHR43649:SF33">
    <property type="entry name" value="POLYGALACTURONAN_RHAMNOGALACTURONAN-BINDING PROTEIN YTCQ"/>
    <property type="match status" value="1"/>
</dbReference>
<protein>
    <submittedName>
        <fullName evidence="10">Extracellular solute-binding protein</fullName>
    </submittedName>
</protein>
<dbReference type="PROSITE" id="PS01037">
    <property type="entry name" value="SBP_BACTERIAL_1"/>
    <property type="match status" value="1"/>
</dbReference>
<dbReference type="Gene3D" id="3.40.190.10">
    <property type="entry name" value="Periplasmic binding protein-like II"/>
    <property type="match status" value="1"/>
</dbReference>
<keyword evidence="11" id="KW-1185">Reference proteome</keyword>
<dbReference type="PANTHER" id="PTHR43649">
    <property type="entry name" value="ARABINOSE-BINDING PROTEIN-RELATED"/>
    <property type="match status" value="1"/>
</dbReference>
<evidence type="ECO:0000256" key="8">
    <source>
        <dbReference type="SAM" id="MobiDB-lite"/>
    </source>
</evidence>
<gene>
    <name evidence="10" type="ORF">FE784_29570</name>
</gene>
<feature type="compositionally biased region" description="Polar residues" evidence="8">
    <location>
        <begin position="49"/>
        <end position="59"/>
    </location>
</feature>
<dbReference type="InterPro" id="IPR006061">
    <property type="entry name" value="SBP_1_CS"/>
</dbReference>
<feature type="region of interest" description="Disordered" evidence="8">
    <location>
        <begin position="37"/>
        <end position="64"/>
    </location>
</feature>
<name>A0A5C4T3E3_9BACL</name>
<dbReference type="EMBL" id="VDCQ01000055">
    <property type="protein sequence ID" value="TNJ62679.1"/>
    <property type="molecule type" value="Genomic_DNA"/>
</dbReference>
<feature type="signal peptide" evidence="9">
    <location>
        <begin position="1"/>
        <end position="34"/>
    </location>
</feature>
<dbReference type="AlphaFoldDB" id="A0A5C4T3E3"/>
<evidence type="ECO:0000256" key="9">
    <source>
        <dbReference type="SAM" id="SignalP"/>
    </source>
</evidence>
<evidence type="ECO:0000313" key="10">
    <source>
        <dbReference type="EMBL" id="TNJ62679.1"/>
    </source>
</evidence>
<evidence type="ECO:0000256" key="2">
    <source>
        <dbReference type="ARBA" id="ARBA00022448"/>
    </source>
</evidence>
<sequence length="494" mass="54426">MRLFQGGFPVAKKIKAVSITVAVAMLALMSAACGKTDDKPAADGGQGTANGANASNSVYPENGLPKDQKVTLKVGFFESGMGREWFDSAMDSFKKKFPNVSFEVVYSPKIDTIVGTKISAGNDQDMFDLFSGGIPGGVEPVVAAGKLEPQEDLWDRKAYDGNGKTLKELALDGEYASAPRVQGKTYALPVAGTSAGLLYDKNLFAKNGWNENPKTWEEFLKLCEDIKAKGIVPITFPGQYPTYLDNAFGAWKLFELAEINNNLKKFEDDFRNFKLPQHLSSESVERWKRIYEMGKKGYFPEGVAALNHTQSQMQVVQGKAAMVATGTWVQNEMKDSTPKDFKWGFMAVPMSSKPGSTVYVRLSAGNGNYIWAAKPDLNKKWAKEFNVWLWNLDVQTVIADKGGMLPVRKDFSDDPARASKIQDAPKAMYDYMKTNKVMLESGFRNVSLSDPAYQQSTKVITEAITQIALGKQDPMPILQEAEALLKKAIEAQAK</sequence>
<reference evidence="10 11" key="1">
    <citation type="submission" date="2019-05" db="EMBL/GenBank/DDBJ databases">
        <title>We sequenced the genome of Paenibacillus hemerocallicola KCTC 33185 for further insight into its adaptation and study the phylogeny of Paenibacillus.</title>
        <authorList>
            <person name="Narsing Rao M.P."/>
        </authorList>
    </citation>
    <scope>NUCLEOTIDE SEQUENCE [LARGE SCALE GENOMIC DNA]</scope>
    <source>
        <strain evidence="10 11">KCTC 33185</strain>
    </source>
</reference>
<evidence type="ECO:0000256" key="6">
    <source>
        <dbReference type="ARBA" id="ARBA00023139"/>
    </source>
</evidence>
<dbReference type="Proteomes" id="UP000307943">
    <property type="component" value="Unassembled WGS sequence"/>
</dbReference>
<keyword evidence="7" id="KW-0449">Lipoprotein</keyword>
<evidence type="ECO:0000256" key="3">
    <source>
        <dbReference type="ARBA" id="ARBA00022475"/>
    </source>
</evidence>
<evidence type="ECO:0000313" key="11">
    <source>
        <dbReference type="Proteomes" id="UP000307943"/>
    </source>
</evidence>
<dbReference type="InterPro" id="IPR050490">
    <property type="entry name" value="Bact_solute-bd_prot1"/>
</dbReference>
<keyword evidence="4 9" id="KW-0732">Signal</keyword>